<feature type="compositionally biased region" description="Polar residues" evidence="6">
    <location>
        <begin position="1"/>
        <end position="10"/>
    </location>
</feature>
<comment type="subcellular location">
    <subcellularLocation>
        <location evidence="1">Membrane</location>
        <topology evidence="1">Multi-pass membrane protein</topology>
    </subcellularLocation>
</comment>
<dbReference type="InterPro" id="IPR020846">
    <property type="entry name" value="MFS_dom"/>
</dbReference>
<dbReference type="PANTHER" id="PTHR23502">
    <property type="entry name" value="MAJOR FACILITATOR SUPERFAMILY"/>
    <property type="match status" value="1"/>
</dbReference>
<keyword evidence="3 7" id="KW-0812">Transmembrane</keyword>
<dbReference type="GO" id="GO:0022857">
    <property type="term" value="F:transmembrane transporter activity"/>
    <property type="evidence" value="ECO:0007669"/>
    <property type="project" value="InterPro"/>
</dbReference>
<dbReference type="PANTHER" id="PTHR23502:SF51">
    <property type="entry name" value="QUINIDINE RESISTANCE PROTEIN 1-RELATED"/>
    <property type="match status" value="1"/>
</dbReference>
<reference evidence="9" key="1">
    <citation type="submission" date="2013-07" db="EMBL/GenBank/DDBJ databases">
        <title>The Genome Sequence of Cryptococcus dejecticola CBS10117.</title>
        <authorList>
            <consortium name="The Broad Institute Genome Sequencing Platform"/>
            <person name="Cuomo C."/>
            <person name="Litvintseva A."/>
            <person name="Chen Y."/>
            <person name="Heitman J."/>
            <person name="Sun S."/>
            <person name="Springer D."/>
            <person name="Dromer F."/>
            <person name="Young S.K."/>
            <person name="Zeng Q."/>
            <person name="Gargeya S."/>
            <person name="Fitzgerald M."/>
            <person name="Abouelleil A."/>
            <person name="Alvarado L."/>
            <person name="Berlin A.M."/>
            <person name="Chapman S.B."/>
            <person name="Dewar J."/>
            <person name="Goldberg J."/>
            <person name="Griggs A."/>
            <person name="Gujja S."/>
            <person name="Hansen M."/>
            <person name="Howarth C."/>
            <person name="Imamovic A."/>
            <person name="Larimer J."/>
            <person name="McCowan C."/>
            <person name="Murphy C."/>
            <person name="Pearson M."/>
            <person name="Priest M."/>
            <person name="Roberts A."/>
            <person name="Saif S."/>
            <person name="Shea T."/>
            <person name="Sykes S."/>
            <person name="Wortman J."/>
            <person name="Nusbaum C."/>
            <person name="Birren B."/>
        </authorList>
    </citation>
    <scope>NUCLEOTIDE SEQUENCE [LARGE SCALE GENOMIC DNA]</scope>
    <source>
        <strain evidence="9">CBS 10117</strain>
    </source>
</reference>
<evidence type="ECO:0000256" key="6">
    <source>
        <dbReference type="SAM" id="MobiDB-lite"/>
    </source>
</evidence>
<protein>
    <recommendedName>
        <fullName evidence="8">Major facilitator superfamily (MFS) profile domain-containing protein</fullName>
    </recommendedName>
</protein>
<feature type="transmembrane region" description="Helical" evidence="7">
    <location>
        <begin position="520"/>
        <end position="541"/>
    </location>
</feature>
<dbReference type="Pfam" id="PF07690">
    <property type="entry name" value="MFS_1"/>
    <property type="match status" value="1"/>
</dbReference>
<sequence>MNTSTTNSASLVPGEPIEDDRPANDDGDDGDNPKARTTSNQDTQQENDHDELTNPAAHERELQAQSPPDPVPFPPLRSSVTTNSSKPYSAFSTSTKVLIVVLGGLAGIFSPISSNIFVPAIPTLAGAFNKTENDISQAVTIYLVFQAITPSFLGSLSDSYGRRPIYIATLIVYLGANIGLALCPTSAYWLLLVLRAVQSTGGSAVISIGYGCVTDVAEPRERGKYAAAFQVGAMSGPAFGPLLGGVFTQTLGWRSIFWFLTIATCVVLIPLVLFLPETLRSLVGDGSIPPPALNTSPIILLQQRKMKKDLAEKGEVEEVIEKPPRKPYQPLSAFMILFTPEILLIFIFASLLYLEFYSILTVYSTALKDTYKLSELQIGLCYLPSGIGTIISAQLNGRQLDFWFRREERRVGGDYRKKPDEFDIEFTRIRCLAPFVIMFLASVTSLGWCLQVKAPLAATLVVNFFMGLGTGTIGTATVYGQDLKPGKGGAVSASLNLVRCIFGAIGVAAIQSIYNAIGAGWTFVLLSGICILGIPMPLIVIKKGKMWRRKREEKAAEKERLKKENNRA</sequence>
<evidence type="ECO:0000256" key="7">
    <source>
        <dbReference type="SAM" id="Phobius"/>
    </source>
</evidence>
<dbReference type="RefSeq" id="XP_018264415.1">
    <property type="nucleotide sequence ID" value="XM_018405921.1"/>
</dbReference>
<keyword evidence="4 7" id="KW-1133">Transmembrane helix</keyword>
<evidence type="ECO:0000259" key="8">
    <source>
        <dbReference type="PROSITE" id="PS50850"/>
    </source>
</evidence>
<evidence type="ECO:0000256" key="1">
    <source>
        <dbReference type="ARBA" id="ARBA00004141"/>
    </source>
</evidence>
<dbReference type="SUPFAM" id="SSF103473">
    <property type="entry name" value="MFS general substrate transporter"/>
    <property type="match status" value="1"/>
</dbReference>
<dbReference type="AlphaFoldDB" id="A0A1A6A939"/>
<feature type="compositionally biased region" description="Basic and acidic residues" evidence="6">
    <location>
        <begin position="46"/>
        <end position="62"/>
    </location>
</feature>
<organism evidence="9">
    <name type="scientific">Kwoniella dejecticola CBS 10117</name>
    <dbReference type="NCBI Taxonomy" id="1296121"/>
    <lineage>
        <taxon>Eukaryota</taxon>
        <taxon>Fungi</taxon>
        <taxon>Dikarya</taxon>
        <taxon>Basidiomycota</taxon>
        <taxon>Agaricomycotina</taxon>
        <taxon>Tremellomycetes</taxon>
        <taxon>Tremellales</taxon>
        <taxon>Cryptococcaceae</taxon>
        <taxon>Kwoniella</taxon>
    </lineage>
</organism>
<evidence type="ECO:0000313" key="10">
    <source>
        <dbReference type="EMBL" id="WWC60004.1"/>
    </source>
</evidence>
<reference evidence="10" key="3">
    <citation type="submission" date="2024-02" db="EMBL/GenBank/DDBJ databases">
        <title>Comparative genomics of Cryptococcus and Kwoniella reveals pathogenesis evolution and contrasting modes of karyotype evolution via chromosome fusion or intercentromeric recombination.</title>
        <authorList>
            <person name="Coelho M.A."/>
            <person name="David-Palma M."/>
            <person name="Shea T."/>
            <person name="Bowers K."/>
            <person name="McGinley-Smith S."/>
            <person name="Mohammad A.W."/>
            <person name="Gnirke A."/>
            <person name="Yurkov A.M."/>
            <person name="Nowrousian M."/>
            <person name="Sun S."/>
            <person name="Cuomo C.A."/>
            <person name="Heitman J."/>
        </authorList>
    </citation>
    <scope>NUCLEOTIDE SEQUENCE</scope>
    <source>
        <strain evidence="10">CBS 10117</strain>
    </source>
</reference>
<reference evidence="10" key="2">
    <citation type="submission" date="2013-07" db="EMBL/GenBank/DDBJ databases">
        <authorList>
            <consortium name="The Broad Institute Genome Sequencing Platform"/>
            <person name="Cuomo C."/>
            <person name="Litvintseva A."/>
            <person name="Chen Y."/>
            <person name="Heitman J."/>
            <person name="Sun S."/>
            <person name="Springer D."/>
            <person name="Dromer F."/>
            <person name="Young S.K."/>
            <person name="Zeng Q."/>
            <person name="Gargeya S."/>
            <person name="Fitzgerald M."/>
            <person name="Abouelleil A."/>
            <person name="Alvarado L."/>
            <person name="Berlin A.M."/>
            <person name="Chapman S.B."/>
            <person name="Dewar J."/>
            <person name="Goldberg J."/>
            <person name="Griggs A."/>
            <person name="Gujja S."/>
            <person name="Hansen M."/>
            <person name="Howarth C."/>
            <person name="Imamovic A."/>
            <person name="Larimer J."/>
            <person name="McCowan C."/>
            <person name="Murphy C."/>
            <person name="Pearson M."/>
            <person name="Priest M."/>
            <person name="Roberts A."/>
            <person name="Saif S."/>
            <person name="Shea T."/>
            <person name="Sykes S."/>
            <person name="Wortman J."/>
            <person name="Nusbaum C."/>
            <person name="Birren B."/>
        </authorList>
    </citation>
    <scope>NUCLEOTIDE SEQUENCE</scope>
    <source>
        <strain evidence="10">CBS 10117</strain>
    </source>
</reference>
<feature type="transmembrane region" description="Helical" evidence="7">
    <location>
        <begin position="331"/>
        <end position="356"/>
    </location>
</feature>
<name>A0A1A6A939_9TREE</name>
<feature type="domain" description="Major facilitator superfamily (MFS) profile" evidence="8">
    <location>
        <begin position="99"/>
        <end position="545"/>
    </location>
</feature>
<evidence type="ECO:0000256" key="4">
    <source>
        <dbReference type="ARBA" id="ARBA00022989"/>
    </source>
</evidence>
<dbReference type="Proteomes" id="UP000078595">
    <property type="component" value="Chromosome 3"/>
</dbReference>
<evidence type="ECO:0000256" key="3">
    <source>
        <dbReference type="ARBA" id="ARBA00022692"/>
    </source>
</evidence>
<feature type="transmembrane region" description="Helical" evidence="7">
    <location>
        <begin position="97"/>
        <end position="118"/>
    </location>
</feature>
<dbReference type="KEGG" id="kdj:28966280"/>
<feature type="transmembrane region" description="Helical" evidence="7">
    <location>
        <begin position="256"/>
        <end position="275"/>
    </location>
</feature>
<evidence type="ECO:0000256" key="5">
    <source>
        <dbReference type="ARBA" id="ARBA00023136"/>
    </source>
</evidence>
<dbReference type="InterPro" id="IPR036259">
    <property type="entry name" value="MFS_trans_sf"/>
</dbReference>
<dbReference type="Gene3D" id="1.20.1250.20">
    <property type="entry name" value="MFS general substrate transporter like domains"/>
    <property type="match status" value="1"/>
</dbReference>
<proteinExistence type="predicted"/>
<dbReference type="CDD" id="cd17323">
    <property type="entry name" value="MFS_Tpo1_MDR_like"/>
    <property type="match status" value="1"/>
</dbReference>
<dbReference type="EMBL" id="KI894029">
    <property type="protein sequence ID" value="OBR86573.1"/>
    <property type="molecule type" value="Genomic_DNA"/>
</dbReference>
<evidence type="ECO:0000313" key="9">
    <source>
        <dbReference type="EMBL" id="OBR86573.1"/>
    </source>
</evidence>
<dbReference type="VEuPathDB" id="FungiDB:I303_02581"/>
<feature type="transmembrane region" description="Helical" evidence="7">
    <location>
        <begin position="431"/>
        <end position="450"/>
    </location>
</feature>
<dbReference type="FunFam" id="1.20.1720.10:FF:000009">
    <property type="entry name" value="MFS multidrug transporter"/>
    <property type="match status" value="1"/>
</dbReference>
<dbReference type="GeneID" id="28966280"/>
<dbReference type="GO" id="GO:0005886">
    <property type="term" value="C:plasma membrane"/>
    <property type="evidence" value="ECO:0007669"/>
    <property type="project" value="TreeGrafter"/>
</dbReference>
<feature type="transmembrane region" description="Helical" evidence="7">
    <location>
        <begin position="164"/>
        <end position="182"/>
    </location>
</feature>
<dbReference type="InterPro" id="IPR011701">
    <property type="entry name" value="MFS"/>
</dbReference>
<dbReference type="OrthoDB" id="440553at2759"/>
<feature type="transmembrane region" description="Helical" evidence="7">
    <location>
        <begin position="138"/>
        <end position="157"/>
    </location>
</feature>
<feature type="transmembrane region" description="Helical" evidence="7">
    <location>
        <begin position="491"/>
        <end position="514"/>
    </location>
</feature>
<feature type="region of interest" description="Disordered" evidence="6">
    <location>
        <begin position="1"/>
        <end position="86"/>
    </location>
</feature>
<dbReference type="EMBL" id="CP144532">
    <property type="protein sequence ID" value="WWC60004.1"/>
    <property type="molecule type" value="Genomic_DNA"/>
</dbReference>
<keyword evidence="5 7" id="KW-0472">Membrane</keyword>
<dbReference type="PROSITE" id="PS50850">
    <property type="entry name" value="MFS"/>
    <property type="match status" value="1"/>
</dbReference>
<feature type="transmembrane region" description="Helical" evidence="7">
    <location>
        <begin position="225"/>
        <end position="244"/>
    </location>
</feature>
<accession>A0A1A6A939</accession>
<keyword evidence="11" id="KW-1185">Reference proteome</keyword>
<gene>
    <name evidence="9" type="ORF">I303_02581</name>
    <name evidence="10" type="ORF">I303_102567</name>
</gene>
<dbReference type="STRING" id="1296121.A0A1A6A939"/>
<evidence type="ECO:0000256" key="2">
    <source>
        <dbReference type="ARBA" id="ARBA00022448"/>
    </source>
</evidence>
<dbReference type="Gene3D" id="1.20.1720.10">
    <property type="entry name" value="Multidrug resistance protein D"/>
    <property type="match status" value="1"/>
</dbReference>
<feature type="transmembrane region" description="Helical" evidence="7">
    <location>
        <begin position="456"/>
        <end position="479"/>
    </location>
</feature>
<keyword evidence="2" id="KW-0813">Transport</keyword>
<evidence type="ECO:0000313" key="11">
    <source>
        <dbReference type="Proteomes" id="UP000078595"/>
    </source>
</evidence>